<organism evidence="2">
    <name type="scientific">freshwater metagenome</name>
    <dbReference type="NCBI Taxonomy" id="449393"/>
    <lineage>
        <taxon>unclassified sequences</taxon>
        <taxon>metagenomes</taxon>
        <taxon>ecological metagenomes</taxon>
    </lineage>
</organism>
<dbReference type="Gene3D" id="3.40.50.720">
    <property type="entry name" value="NAD(P)-binding Rossmann-like Domain"/>
    <property type="match status" value="1"/>
</dbReference>
<dbReference type="Pfam" id="PF01370">
    <property type="entry name" value="Epimerase"/>
    <property type="match status" value="1"/>
</dbReference>
<reference evidence="2" key="1">
    <citation type="submission" date="2020-05" db="EMBL/GenBank/DDBJ databases">
        <authorList>
            <person name="Chiriac C."/>
            <person name="Salcher M."/>
            <person name="Ghai R."/>
            <person name="Kavagutti S V."/>
        </authorList>
    </citation>
    <scope>NUCLEOTIDE SEQUENCE</scope>
</reference>
<name>A0A6J7L166_9ZZZZ</name>
<accession>A0A6J7L166</accession>
<evidence type="ECO:0000313" key="2">
    <source>
        <dbReference type="EMBL" id="CAB4960743.1"/>
    </source>
</evidence>
<dbReference type="InterPro" id="IPR050177">
    <property type="entry name" value="Lipid_A_modif_metabolic_enz"/>
</dbReference>
<feature type="domain" description="NAD-dependent epimerase/dehydratase" evidence="1">
    <location>
        <begin position="4"/>
        <end position="213"/>
    </location>
</feature>
<sequence>MRVAVFGAHGYIGKALCTHLERAGHGVMRISSSTGDFDTDTGLLLPTAKLASVDAGVYLSQSPYWRQDNLRTEHLINVNVMSAVLAAEMVARAGGHRFVYTSTGNVYQPSFAPHPENSPLRDDEPYAASKVRAEQALASLNGPLEVQVLRLFGVFGPGQERRLFPRLCEQIRLGRPVTLFPGPGPEENAGLRTSVIHVSDAVDLMELLLSMPGQSPLNIAHRDQISLKALATLIGEALSITPTFITGTPPRAHDLLAVTDRLTHLIPRAWDLLAAQVRASVLPNG</sequence>
<dbReference type="PANTHER" id="PTHR43245">
    <property type="entry name" value="BIFUNCTIONAL POLYMYXIN RESISTANCE PROTEIN ARNA"/>
    <property type="match status" value="1"/>
</dbReference>
<dbReference type="EMBL" id="CAFBNE010000076">
    <property type="protein sequence ID" value="CAB4960743.1"/>
    <property type="molecule type" value="Genomic_DNA"/>
</dbReference>
<dbReference type="CDD" id="cd08946">
    <property type="entry name" value="SDR_e"/>
    <property type="match status" value="1"/>
</dbReference>
<protein>
    <submittedName>
        <fullName evidence="2">Unannotated protein</fullName>
    </submittedName>
</protein>
<proteinExistence type="predicted"/>
<evidence type="ECO:0000259" key="1">
    <source>
        <dbReference type="Pfam" id="PF01370"/>
    </source>
</evidence>
<dbReference type="InterPro" id="IPR001509">
    <property type="entry name" value="Epimerase_deHydtase"/>
</dbReference>
<dbReference type="AlphaFoldDB" id="A0A6J7L166"/>
<dbReference type="InterPro" id="IPR036291">
    <property type="entry name" value="NAD(P)-bd_dom_sf"/>
</dbReference>
<gene>
    <name evidence="2" type="ORF">UFOPK3772_02185</name>
</gene>
<dbReference type="SUPFAM" id="SSF51735">
    <property type="entry name" value="NAD(P)-binding Rossmann-fold domains"/>
    <property type="match status" value="1"/>
</dbReference>